<dbReference type="OrthoDB" id="3391752at2"/>
<proteinExistence type="predicted"/>
<keyword evidence="3" id="KW-1185">Reference proteome</keyword>
<evidence type="ECO:0000313" key="2">
    <source>
        <dbReference type="EMBL" id="RDG37952.1"/>
    </source>
</evidence>
<comment type="caution">
    <text evidence="2">The sequence shown here is derived from an EMBL/GenBank/DDBJ whole genome shotgun (WGS) entry which is preliminary data.</text>
</comment>
<dbReference type="EMBL" id="QQNA01000080">
    <property type="protein sequence ID" value="RDG37952.1"/>
    <property type="molecule type" value="Genomic_DNA"/>
</dbReference>
<feature type="region of interest" description="Disordered" evidence="1">
    <location>
        <begin position="1"/>
        <end position="31"/>
    </location>
</feature>
<dbReference type="Proteomes" id="UP000253741">
    <property type="component" value="Unassembled WGS sequence"/>
</dbReference>
<evidence type="ECO:0000256" key="1">
    <source>
        <dbReference type="SAM" id="MobiDB-lite"/>
    </source>
</evidence>
<protein>
    <submittedName>
        <fullName evidence="2">Uncharacterized protein</fullName>
    </submittedName>
</protein>
<accession>A0A370BBC4</accession>
<evidence type="ECO:0000313" key="3">
    <source>
        <dbReference type="Proteomes" id="UP000253741"/>
    </source>
</evidence>
<dbReference type="RefSeq" id="WP_114623692.1">
    <property type="nucleotide sequence ID" value="NZ_QQNA01000080.1"/>
</dbReference>
<reference evidence="2 3" key="1">
    <citation type="submission" date="2018-07" db="EMBL/GenBank/DDBJ databases">
        <title>Streptomyces species from bats.</title>
        <authorList>
            <person name="Dunlap C."/>
        </authorList>
    </citation>
    <scope>NUCLEOTIDE SEQUENCE [LARGE SCALE GENOMIC DNA]</scope>
    <source>
        <strain evidence="2 3">AC230</strain>
    </source>
</reference>
<gene>
    <name evidence="2" type="ORF">DVH02_11555</name>
</gene>
<dbReference type="AlphaFoldDB" id="A0A370BBC4"/>
<sequence>MPGPLPSEDRRRRNAPTIPTTKLPVSGRTEPAPRVPAWVKLGKAGRAWWKWAWATPQACAWAPGHESMLARRAALEDDLAALATVDSLDATELLSALDDDEFRTVRDLVGRLAALATGRLAIFREMRELDDRLGLTPKGMAALRWTIVPDPVQQDAGAGADGVTDLTSRRRKLTDAS</sequence>
<organism evidence="2 3">
    <name type="scientific">Streptomyces corynorhini</name>
    <dbReference type="NCBI Taxonomy" id="2282652"/>
    <lineage>
        <taxon>Bacteria</taxon>
        <taxon>Bacillati</taxon>
        <taxon>Actinomycetota</taxon>
        <taxon>Actinomycetes</taxon>
        <taxon>Kitasatosporales</taxon>
        <taxon>Streptomycetaceae</taxon>
        <taxon>Streptomyces</taxon>
    </lineage>
</organism>
<name>A0A370BBC4_9ACTN</name>